<dbReference type="EMBL" id="QBKI01000011">
    <property type="protein sequence ID" value="PTX14446.1"/>
    <property type="molecule type" value="Genomic_DNA"/>
</dbReference>
<evidence type="ECO:0000313" key="2">
    <source>
        <dbReference type="EMBL" id="PTX14446.1"/>
    </source>
</evidence>
<keyword evidence="1" id="KW-0812">Transmembrane</keyword>
<evidence type="ECO:0000256" key="1">
    <source>
        <dbReference type="SAM" id="Phobius"/>
    </source>
</evidence>
<proteinExistence type="predicted"/>
<feature type="transmembrane region" description="Helical" evidence="1">
    <location>
        <begin position="7"/>
        <end position="26"/>
    </location>
</feature>
<name>A0A2T5YD52_9BACT</name>
<feature type="transmembrane region" description="Helical" evidence="1">
    <location>
        <begin position="46"/>
        <end position="66"/>
    </location>
</feature>
<reference evidence="2 3" key="1">
    <citation type="submission" date="2018-04" db="EMBL/GenBank/DDBJ databases">
        <title>Genomic Encyclopedia of Archaeal and Bacterial Type Strains, Phase II (KMG-II): from individual species to whole genera.</title>
        <authorList>
            <person name="Goeker M."/>
        </authorList>
    </citation>
    <scope>NUCLEOTIDE SEQUENCE [LARGE SCALE GENOMIC DNA]</scope>
    <source>
        <strain evidence="2 3">DSM 100162</strain>
    </source>
</reference>
<keyword evidence="1" id="KW-1133">Transmembrane helix</keyword>
<protein>
    <submittedName>
        <fullName evidence="2">Uncharacterized protein</fullName>
    </submittedName>
</protein>
<organism evidence="2 3">
    <name type="scientific">Pontibacter mucosus</name>
    <dbReference type="NCBI Taxonomy" id="1649266"/>
    <lineage>
        <taxon>Bacteria</taxon>
        <taxon>Pseudomonadati</taxon>
        <taxon>Bacteroidota</taxon>
        <taxon>Cytophagia</taxon>
        <taxon>Cytophagales</taxon>
        <taxon>Hymenobacteraceae</taxon>
        <taxon>Pontibacter</taxon>
    </lineage>
</organism>
<sequence>MEWQLKVLVFWVVLTAALWLATAIHFAVSDANLRWKYFKEDYSTFGALYCVSLYAGCVAIPVYLLIKAAIWWFTL</sequence>
<keyword evidence="3" id="KW-1185">Reference proteome</keyword>
<accession>A0A2T5YD52</accession>
<keyword evidence="1" id="KW-0472">Membrane</keyword>
<gene>
    <name evidence="2" type="ORF">C8N40_111111</name>
</gene>
<dbReference type="Proteomes" id="UP000244225">
    <property type="component" value="Unassembled WGS sequence"/>
</dbReference>
<comment type="caution">
    <text evidence="2">The sequence shown here is derived from an EMBL/GenBank/DDBJ whole genome shotgun (WGS) entry which is preliminary data.</text>
</comment>
<evidence type="ECO:0000313" key="3">
    <source>
        <dbReference type="Proteomes" id="UP000244225"/>
    </source>
</evidence>
<dbReference type="AlphaFoldDB" id="A0A2T5YD52"/>